<name>A0ABQ8SGA8_PERAM</name>
<organism evidence="14 15">
    <name type="scientific">Periplaneta americana</name>
    <name type="common">American cockroach</name>
    <name type="synonym">Blatta americana</name>
    <dbReference type="NCBI Taxonomy" id="6978"/>
    <lineage>
        <taxon>Eukaryota</taxon>
        <taxon>Metazoa</taxon>
        <taxon>Ecdysozoa</taxon>
        <taxon>Arthropoda</taxon>
        <taxon>Hexapoda</taxon>
        <taxon>Insecta</taxon>
        <taxon>Pterygota</taxon>
        <taxon>Neoptera</taxon>
        <taxon>Polyneoptera</taxon>
        <taxon>Dictyoptera</taxon>
        <taxon>Blattodea</taxon>
        <taxon>Blattoidea</taxon>
        <taxon>Blattidae</taxon>
        <taxon>Blattinae</taxon>
        <taxon>Periplaneta</taxon>
    </lineage>
</organism>
<evidence type="ECO:0000256" key="13">
    <source>
        <dbReference type="SAM" id="Phobius"/>
    </source>
</evidence>
<sequence>MALLFESTVIEFAALVTVLCASLYLYFTRNFNFWKKYDIPHLEPTPFIGDMKDVLFQKFGISEYLKNIYEQHSDKPYVGIMAFDRPALVLNDLDLVRDVLVKDAHHFVNHILAMSKDIDPVVSRVIIMQKNEKWRHTRSSMTQVFTISKLKKMTNLVVSCMQDLNTYMENVAANGEYTK</sequence>
<dbReference type="Pfam" id="PF00067">
    <property type="entry name" value="p450"/>
    <property type="match status" value="1"/>
</dbReference>
<evidence type="ECO:0000256" key="3">
    <source>
        <dbReference type="ARBA" id="ARBA00004406"/>
    </source>
</evidence>
<accession>A0ABQ8SGA8</accession>
<gene>
    <name evidence="14" type="ORF">ANN_15161</name>
</gene>
<dbReference type="SUPFAM" id="SSF48264">
    <property type="entry name" value="Cytochrome P450"/>
    <property type="match status" value="1"/>
</dbReference>
<dbReference type="PANTHER" id="PTHR24292">
    <property type="entry name" value="CYTOCHROME P450"/>
    <property type="match status" value="1"/>
</dbReference>
<evidence type="ECO:0000256" key="11">
    <source>
        <dbReference type="ARBA" id="ARBA00023033"/>
    </source>
</evidence>
<keyword evidence="7" id="KW-0256">Endoplasmic reticulum</keyword>
<evidence type="ECO:0000313" key="15">
    <source>
        <dbReference type="Proteomes" id="UP001148838"/>
    </source>
</evidence>
<evidence type="ECO:0008006" key="16">
    <source>
        <dbReference type="Google" id="ProtNLM"/>
    </source>
</evidence>
<keyword evidence="15" id="KW-1185">Reference proteome</keyword>
<keyword evidence="10" id="KW-0408">Iron</keyword>
<evidence type="ECO:0000313" key="14">
    <source>
        <dbReference type="EMBL" id="KAJ4432904.1"/>
    </source>
</evidence>
<keyword evidence="13" id="KW-1133">Transmembrane helix</keyword>
<feature type="transmembrane region" description="Helical" evidence="13">
    <location>
        <begin position="12"/>
        <end position="27"/>
    </location>
</feature>
<evidence type="ECO:0000256" key="9">
    <source>
        <dbReference type="ARBA" id="ARBA00023002"/>
    </source>
</evidence>
<dbReference type="PANTHER" id="PTHR24292:SF45">
    <property type="entry name" value="CYTOCHROME P450 6G1-RELATED"/>
    <property type="match status" value="1"/>
</dbReference>
<dbReference type="InterPro" id="IPR036396">
    <property type="entry name" value="Cyt_P450_sf"/>
</dbReference>
<comment type="cofactor">
    <cofactor evidence="1">
        <name>heme</name>
        <dbReference type="ChEBI" id="CHEBI:30413"/>
    </cofactor>
</comment>
<evidence type="ECO:0000256" key="7">
    <source>
        <dbReference type="ARBA" id="ARBA00022824"/>
    </source>
</evidence>
<evidence type="ECO:0000256" key="2">
    <source>
        <dbReference type="ARBA" id="ARBA00004174"/>
    </source>
</evidence>
<dbReference type="Gene3D" id="1.10.630.10">
    <property type="entry name" value="Cytochrome P450"/>
    <property type="match status" value="1"/>
</dbReference>
<dbReference type="InterPro" id="IPR001128">
    <property type="entry name" value="Cyt_P450"/>
</dbReference>
<evidence type="ECO:0000256" key="1">
    <source>
        <dbReference type="ARBA" id="ARBA00001971"/>
    </source>
</evidence>
<keyword evidence="8" id="KW-0492">Microsome</keyword>
<evidence type="ECO:0000256" key="10">
    <source>
        <dbReference type="ARBA" id="ARBA00023004"/>
    </source>
</evidence>
<evidence type="ECO:0000256" key="6">
    <source>
        <dbReference type="ARBA" id="ARBA00022723"/>
    </source>
</evidence>
<comment type="subcellular location">
    <subcellularLocation>
        <location evidence="3">Endoplasmic reticulum membrane</location>
        <topology evidence="3">Peripheral membrane protein</topology>
    </subcellularLocation>
    <subcellularLocation>
        <location evidence="2">Microsome membrane</location>
        <topology evidence="2">Peripheral membrane protein</topology>
    </subcellularLocation>
</comment>
<proteinExistence type="inferred from homology"/>
<keyword evidence="13" id="KW-0812">Transmembrane</keyword>
<protein>
    <recommendedName>
        <fullName evidence="16">Cytochrome P450</fullName>
    </recommendedName>
</protein>
<dbReference type="EMBL" id="JAJSOF020000027">
    <property type="protein sequence ID" value="KAJ4432904.1"/>
    <property type="molecule type" value="Genomic_DNA"/>
</dbReference>
<evidence type="ECO:0000256" key="4">
    <source>
        <dbReference type="ARBA" id="ARBA00010617"/>
    </source>
</evidence>
<keyword evidence="9" id="KW-0560">Oxidoreductase</keyword>
<evidence type="ECO:0000256" key="12">
    <source>
        <dbReference type="ARBA" id="ARBA00023136"/>
    </source>
</evidence>
<comment type="similarity">
    <text evidence="4">Belongs to the cytochrome P450 family.</text>
</comment>
<keyword evidence="5" id="KW-0349">Heme</keyword>
<evidence type="ECO:0000256" key="8">
    <source>
        <dbReference type="ARBA" id="ARBA00022848"/>
    </source>
</evidence>
<keyword evidence="6" id="KW-0479">Metal-binding</keyword>
<dbReference type="InterPro" id="IPR050476">
    <property type="entry name" value="Insect_CytP450_Detox"/>
</dbReference>
<evidence type="ECO:0000256" key="5">
    <source>
        <dbReference type="ARBA" id="ARBA00022617"/>
    </source>
</evidence>
<dbReference type="Proteomes" id="UP001148838">
    <property type="component" value="Unassembled WGS sequence"/>
</dbReference>
<keyword evidence="12 13" id="KW-0472">Membrane</keyword>
<comment type="caution">
    <text evidence="14">The sequence shown here is derived from an EMBL/GenBank/DDBJ whole genome shotgun (WGS) entry which is preliminary data.</text>
</comment>
<keyword evidence="11" id="KW-0503">Monooxygenase</keyword>
<reference evidence="14 15" key="1">
    <citation type="journal article" date="2022" name="Allergy">
        <title>Genome assembly and annotation of Periplaneta americana reveal a comprehensive cockroach allergen profile.</title>
        <authorList>
            <person name="Wang L."/>
            <person name="Xiong Q."/>
            <person name="Saelim N."/>
            <person name="Wang L."/>
            <person name="Nong W."/>
            <person name="Wan A.T."/>
            <person name="Shi M."/>
            <person name="Liu X."/>
            <person name="Cao Q."/>
            <person name="Hui J.H.L."/>
            <person name="Sookrung N."/>
            <person name="Leung T.F."/>
            <person name="Tungtrongchitr A."/>
            <person name="Tsui S.K.W."/>
        </authorList>
    </citation>
    <scope>NUCLEOTIDE SEQUENCE [LARGE SCALE GENOMIC DNA]</scope>
    <source>
        <strain evidence="14">PWHHKU_190912</strain>
    </source>
</reference>